<sequence length="460" mass="48291">MSEVSEQQVMRDGPPEPRVGHAPERSEALFARARAVTPGGVNSPVRAFRSVGGSPRFIERASGAYLTDADGNDLIDYIGSWGPMILGHNHPDVRAAITDALAGGTSFGAPGWREVDLAELIVRVTGVGKVRFVNSGTEATMSALRLARGFTGRDYIVKFRGNYHGHADGLLVEAGSGLITNADGLGASAPSSAGVPQAYAQLTLVSEYNDADALDELMRERGHEIAAIIFEPVIGNAGVIVPTPAFLAALHRAREGGTLLIADEVMTGFRLARNGATERLGLHPDLICWGKIIGGGLPVGAYGGRADVMDFVSPQGPVYQAGTLSGNPLAMAAGLATLRALDADPDVYTRLDAYTSRLADGLRAAADATGVPVTVQHIGSMLTVFFLDAATLPHGEVRSYADAANADTAAFARWFQALLARGVYWAPSQFESIFVSAAHGDAELERTLEAARAAFAEVKA</sequence>
<evidence type="ECO:0000256" key="1">
    <source>
        <dbReference type="ARBA" id="ARBA00001933"/>
    </source>
</evidence>
<dbReference type="Gene3D" id="3.90.1150.10">
    <property type="entry name" value="Aspartate Aminotransferase, domain 1"/>
    <property type="match status" value="1"/>
</dbReference>
<accession>E8U5W2</accession>
<dbReference type="NCBIfam" id="NF000818">
    <property type="entry name" value="PRK00062.1"/>
    <property type="match status" value="1"/>
</dbReference>
<dbReference type="STRING" id="709986.Deima_0796"/>
<dbReference type="GO" id="GO:0005737">
    <property type="term" value="C:cytoplasm"/>
    <property type="evidence" value="ECO:0007669"/>
    <property type="project" value="UniProtKB-SubCell"/>
</dbReference>
<dbReference type="PANTHER" id="PTHR43713">
    <property type="entry name" value="GLUTAMATE-1-SEMIALDEHYDE 2,1-AMINOMUTASE"/>
    <property type="match status" value="1"/>
</dbReference>
<dbReference type="GO" id="GO:0042286">
    <property type="term" value="F:glutamate-1-semialdehyde 2,1-aminomutase activity"/>
    <property type="evidence" value="ECO:0007669"/>
    <property type="project" value="UniProtKB-UniRule"/>
</dbReference>
<evidence type="ECO:0000313" key="9">
    <source>
        <dbReference type="EMBL" id="ADV66451.1"/>
    </source>
</evidence>
<feature type="region of interest" description="Disordered" evidence="8">
    <location>
        <begin position="1"/>
        <end position="22"/>
    </location>
</feature>
<comment type="subunit">
    <text evidence="7">Homodimer.</text>
</comment>
<comment type="pathway">
    <text evidence="2 7">Porphyrin-containing compound metabolism; protoporphyrin-IX biosynthesis; 5-aminolevulinate from L-glutamyl-tRNA(Glu): step 2/2.</text>
</comment>
<dbReference type="Gene3D" id="3.40.640.10">
    <property type="entry name" value="Type I PLP-dependent aspartate aminotransferase-like (Major domain)"/>
    <property type="match status" value="1"/>
</dbReference>
<reference evidence="10" key="2">
    <citation type="submission" date="2011-01" db="EMBL/GenBank/DDBJ databases">
        <title>The complete genome of Deinococcus maricopensis DSM 21211.</title>
        <authorList>
            <consortium name="US DOE Joint Genome Institute (JGI-PGF)"/>
            <person name="Lucas S."/>
            <person name="Copeland A."/>
            <person name="Lapidus A."/>
            <person name="Goodwin L."/>
            <person name="Pitluck S."/>
            <person name="Kyrpides N."/>
            <person name="Mavromatis K."/>
            <person name="Pagani I."/>
            <person name="Ivanova N."/>
            <person name="Ovchinnikova G."/>
            <person name="Zeytun A."/>
            <person name="Detter J.C."/>
            <person name="Han C."/>
            <person name="Land M."/>
            <person name="Hauser L."/>
            <person name="Markowitz V."/>
            <person name="Cheng J.-F."/>
            <person name="Hugenholtz P."/>
            <person name="Woyke T."/>
            <person name="Wu D."/>
            <person name="Pukall R."/>
            <person name="Gehrich-Schroeter G."/>
            <person name="Brambilla E."/>
            <person name="Klenk H.-P."/>
            <person name="Eisen J.A."/>
        </authorList>
    </citation>
    <scope>NUCLEOTIDE SEQUENCE [LARGE SCALE GENOMIC DNA]</scope>
    <source>
        <strain evidence="10">DSM 21211 / LMG 22137 / NRRL B-23946 / LB-34</strain>
    </source>
</reference>
<keyword evidence="7" id="KW-0963">Cytoplasm</keyword>
<dbReference type="HOGENOM" id="CLU_016922_1_5_0"/>
<evidence type="ECO:0000256" key="3">
    <source>
        <dbReference type="ARBA" id="ARBA00008981"/>
    </source>
</evidence>
<comment type="similarity">
    <text evidence="3 7">Belongs to the class-III pyridoxal-phosphate-dependent aminotransferase family. HemL subfamily.</text>
</comment>
<dbReference type="InterPro" id="IPR015421">
    <property type="entry name" value="PyrdxlP-dep_Trfase_major"/>
</dbReference>
<dbReference type="PROSITE" id="PS00600">
    <property type="entry name" value="AA_TRANSFER_CLASS_3"/>
    <property type="match status" value="1"/>
</dbReference>
<protein>
    <recommendedName>
        <fullName evidence="7">Glutamate-1-semialdehyde 2,1-aminomutase</fullName>
        <shortName evidence="7">GSA</shortName>
        <ecNumber evidence="7">5.4.3.8</ecNumber>
    </recommendedName>
    <alternativeName>
        <fullName evidence="7">Glutamate-1-semialdehyde aminotransferase</fullName>
        <shortName evidence="7">GSA-AT</shortName>
    </alternativeName>
</protein>
<gene>
    <name evidence="7" type="primary">hemL</name>
    <name evidence="9" type="ordered locus">Deima_0796</name>
</gene>
<dbReference type="InterPro" id="IPR004639">
    <property type="entry name" value="4pyrrol_synth_GluAld_NH2Trfase"/>
</dbReference>
<dbReference type="EC" id="5.4.3.8" evidence="7"/>
<dbReference type="GO" id="GO:0030170">
    <property type="term" value="F:pyridoxal phosphate binding"/>
    <property type="evidence" value="ECO:0007669"/>
    <property type="project" value="InterPro"/>
</dbReference>
<evidence type="ECO:0000313" key="10">
    <source>
        <dbReference type="Proteomes" id="UP000008635"/>
    </source>
</evidence>
<dbReference type="eggNOG" id="COG0001">
    <property type="taxonomic scope" value="Bacteria"/>
</dbReference>
<proteinExistence type="inferred from homology"/>
<keyword evidence="6 7" id="KW-0627">Porphyrin biosynthesis</keyword>
<dbReference type="EMBL" id="CP002454">
    <property type="protein sequence ID" value="ADV66451.1"/>
    <property type="molecule type" value="Genomic_DNA"/>
</dbReference>
<feature type="compositionally biased region" description="Basic and acidic residues" evidence="8">
    <location>
        <begin position="13"/>
        <end position="22"/>
    </location>
</feature>
<dbReference type="PANTHER" id="PTHR43713:SF3">
    <property type="entry name" value="GLUTAMATE-1-SEMIALDEHYDE 2,1-AMINOMUTASE 1, CHLOROPLASTIC-RELATED"/>
    <property type="match status" value="1"/>
</dbReference>
<dbReference type="GO" id="GO:0008483">
    <property type="term" value="F:transaminase activity"/>
    <property type="evidence" value="ECO:0007669"/>
    <property type="project" value="InterPro"/>
</dbReference>
<comment type="subcellular location">
    <subcellularLocation>
        <location evidence="7">Cytoplasm</location>
    </subcellularLocation>
</comment>
<dbReference type="InterPro" id="IPR049704">
    <property type="entry name" value="Aminotrans_3_PPA_site"/>
</dbReference>
<dbReference type="InterPro" id="IPR015424">
    <property type="entry name" value="PyrdxlP-dep_Trfase"/>
</dbReference>
<feature type="modified residue" description="N6-(pyridoxal phosphate)lysine" evidence="7">
    <location>
        <position position="291"/>
    </location>
</feature>
<keyword evidence="10" id="KW-1185">Reference proteome</keyword>
<organism evidence="9 10">
    <name type="scientific">Deinococcus maricopensis (strain DSM 21211 / LMG 22137 / NRRL B-23946 / LB-34)</name>
    <dbReference type="NCBI Taxonomy" id="709986"/>
    <lineage>
        <taxon>Bacteria</taxon>
        <taxon>Thermotogati</taxon>
        <taxon>Deinococcota</taxon>
        <taxon>Deinococci</taxon>
        <taxon>Deinococcales</taxon>
        <taxon>Deinococcaceae</taxon>
        <taxon>Deinococcus</taxon>
    </lineage>
</organism>
<reference evidence="9 10" key="1">
    <citation type="journal article" date="2011" name="Stand. Genomic Sci.">
        <title>Complete genome sequence of Deinococcus maricopensis type strain (LB-34).</title>
        <authorList>
            <person name="Pukall R."/>
            <person name="Zeytun A."/>
            <person name="Lucas S."/>
            <person name="Lapidus A."/>
            <person name="Hammon N."/>
            <person name="Deshpande S."/>
            <person name="Nolan M."/>
            <person name="Cheng J.F."/>
            <person name="Pitluck S."/>
            <person name="Liolios K."/>
            <person name="Pagani I."/>
            <person name="Mikhailova N."/>
            <person name="Ivanova N."/>
            <person name="Mavromatis K."/>
            <person name="Pati A."/>
            <person name="Tapia R."/>
            <person name="Han C."/>
            <person name="Goodwin L."/>
            <person name="Chen A."/>
            <person name="Palaniappan K."/>
            <person name="Land M."/>
            <person name="Hauser L."/>
            <person name="Chang Y.J."/>
            <person name="Jeffries C.D."/>
            <person name="Brambilla E.M."/>
            <person name="Rohde M."/>
            <person name="Goker M."/>
            <person name="Detter J.C."/>
            <person name="Woyke T."/>
            <person name="Bristow J."/>
            <person name="Eisen J.A."/>
            <person name="Markowitz V."/>
            <person name="Hugenholtz P."/>
            <person name="Kyrpides N.C."/>
            <person name="Klenk H.P."/>
        </authorList>
    </citation>
    <scope>NUCLEOTIDE SEQUENCE [LARGE SCALE GENOMIC DNA]</scope>
    <source>
        <strain evidence="10">DSM 21211 / LMG 22137 / NRRL B-23946 / LB-34</strain>
    </source>
</reference>
<evidence type="ECO:0000256" key="8">
    <source>
        <dbReference type="SAM" id="MobiDB-lite"/>
    </source>
</evidence>
<evidence type="ECO:0000256" key="4">
    <source>
        <dbReference type="ARBA" id="ARBA00022898"/>
    </source>
</evidence>
<evidence type="ECO:0000256" key="5">
    <source>
        <dbReference type="ARBA" id="ARBA00023235"/>
    </source>
</evidence>
<evidence type="ECO:0000256" key="2">
    <source>
        <dbReference type="ARBA" id="ARBA00004819"/>
    </source>
</evidence>
<evidence type="ECO:0000256" key="6">
    <source>
        <dbReference type="ARBA" id="ARBA00023244"/>
    </source>
</evidence>
<dbReference type="InterPro" id="IPR015422">
    <property type="entry name" value="PyrdxlP-dep_Trfase_small"/>
</dbReference>
<dbReference type="HAMAP" id="MF_00375">
    <property type="entry name" value="HemL_aminotrans_3"/>
    <property type="match status" value="1"/>
</dbReference>
<dbReference type="FunFam" id="3.40.640.10:FF:000021">
    <property type="entry name" value="Glutamate-1-semialdehyde 2,1-aminomutase"/>
    <property type="match status" value="1"/>
</dbReference>
<comment type="cofactor">
    <cofactor evidence="1 7">
        <name>pyridoxal 5'-phosphate</name>
        <dbReference type="ChEBI" id="CHEBI:597326"/>
    </cofactor>
</comment>
<keyword evidence="4 7" id="KW-0663">Pyridoxal phosphate</keyword>
<dbReference type="Pfam" id="PF00202">
    <property type="entry name" value="Aminotran_3"/>
    <property type="match status" value="1"/>
</dbReference>
<comment type="catalytic activity">
    <reaction evidence="7">
        <text>(S)-4-amino-5-oxopentanoate = 5-aminolevulinate</text>
        <dbReference type="Rhea" id="RHEA:14265"/>
        <dbReference type="ChEBI" id="CHEBI:57501"/>
        <dbReference type="ChEBI" id="CHEBI:356416"/>
        <dbReference type="EC" id="5.4.3.8"/>
    </reaction>
</comment>
<dbReference type="NCBIfam" id="TIGR00713">
    <property type="entry name" value="hemL"/>
    <property type="match status" value="1"/>
</dbReference>
<evidence type="ECO:0000256" key="7">
    <source>
        <dbReference type="HAMAP-Rule" id="MF_00375"/>
    </source>
</evidence>
<dbReference type="GO" id="GO:0006782">
    <property type="term" value="P:protoporphyrinogen IX biosynthetic process"/>
    <property type="evidence" value="ECO:0007669"/>
    <property type="project" value="UniProtKB-UniRule"/>
</dbReference>
<dbReference type="SUPFAM" id="SSF53383">
    <property type="entry name" value="PLP-dependent transferases"/>
    <property type="match status" value="1"/>
</dbReference>
<name>E8U5W2_DEIML</name>
<dbReference type="AlphaFoldDB" id="E8U5W2"/>
<dbReference type="UniPathway" id="UPA00251">
    <property type="reaction ID" value="UER00317"/>
</dbReference>
<dbReference type="KEGG" id="dmr:Deima_0796"/>
<dbReference type="InterPro" id="IPR005814">
    <property type="entry name" value="Aminotrans_3"/>
</dbReference>
<keyword evidence="5 7" id="KW-0413">Isomerase</keyword>
<dbReference type="CDD" id="cd00610">
    <property type="entry name" value="OAT_like"/>
    <property type="match status" value="1"/>
</dbReference>
<dbReference type="Proteomes" id="UP000008635">
    <property type="component" value="Chromosome"/>
</dbReference>